<name>A0A1S8S3M9_CLOBE</name>
<dbReference type="Proteomes" id="UP000190973">
    <property type="component" value="Unassembled WGS sequence"/>
</dbReference>
<dbReference type="RefSeq" id="WP_077839650.1">
    <property type="nucleotide sequence ID" value="NZ_JABTAE010000001.1"/>
</dbReference>
<keyword evidence="1" id="KW-0479">Metal-binding</keyword>
<dbReference type="InterPro" id="IPR006158">
    <property type="entry name" value="Cobalamin-bd"/>
</dbReference>
<gene>
    <name evidence="4" type="ORF">CLBCK_32240</name>
</gene>
<proteinExistence type="predicted"/>
<feature type="domain" description="B12-binding" evidence="3">
    <location>
        <begin position="228"/>
        <end position="357"/>
    </location>
</feature>
<dbReference type="InterPro" id="IPR003759">
    <property type="entry name" value="Cbl-bd_cap"/>
</dbReference>
<dbReference type="PROSITE" id="PS51332">
    <property type="entry name" value="B12_BINDING"/>
    <property type="match status" value="1"/>
</dbReference>
<dbReference type="GO" id="GO:0008705">
    <property type="term" value="F:methionine synthase activity"/>
    <property type="evidence" value="ECO:0007669"/>
    <property type="project" value="TreeGrafter"/>
</dbReference>
<evidence type="ECO:0000259" key="3">
    <source>
        <dbReference type="PROSITE" id="PS51332"/>
    </source>
</evidence>
<protein>
    <submittedName>
        <fullName evidence="4">B12 binding domain protein</fullName>
    </submittedName>
</protein>
<dbReference type="Pfam" id="PF02607">
    <property type="entry name" value="B12-binding_2"/>
    <property type="match status" value="1"/>
</dbReference>
<dbReference type="EMBL" id="LZZI01000063">
    <property type="protein sequence ID" value="OOM59905.1"/>
    <property type="molecule type" value="Genomic_DNA"/>
</dbReference>
<dbReference type="PANTHER" id="PTHR45833:SF1">
    <property type="entry name" value="METHIONINE SYNTHASE"/>
    <property type="match status" value="1"/>
</dbReference>
<dbReference type="InterPro" id="IPR036724">
    <property type="entry name" value="Cobalamin-bd_sf"/>
</dbReference>
<dbReference type="Gene3D" id="1.10.1240.10">
    <property type="entry name" value="Methionine synthase domain"/>
    <property type="match status" value="1"/>
</dbReference>
<reference evidence="4 5" key="1">
    <citation type="submission" date="2016-05" db="EMBL/GenBank/DDBJ databases">
        <title>Microbial solvent formation.</title>
        <authorList>
            <person name="Poehlein A."/>
            <person name="Montoya Solano J.D."/>
            <person name="Flitsch S."/>
            <person name="Krabben P."/>
            <person name="Duerre P."/>
            <person name="Daniel R."/>
        </authorList>
    </citation>
    <scope>NUCLEOTIDE SEQUENCE [LARGE SCALE GENOMIC DNA]</scope>
    <source>
        <strain evidence="4 5">DSM 53</strain>
    </source>
</reference>
<comment type="caution">
    <text evidence="4">The sequence shown here is derived from an EMBL/GenBank/DDBJ whole genome shotgun (WGS) entry which is preliminary data.</text>
</comment>
<dbReference type="PANTHER" id="PTHR45833">
    <property type="entry name" value="METHIONINE SYNTHASE"/>
    <property type="match status" value="1"/>
</dbReference>
<dbReference type="GO" id="GO:0046872">
    <property type="term" value="F:metal ion binding"/>
    <property type="evidence" value="ECO:0007669"/>
    <property type="project" value="UniProtKB-KW"/>
</dbReference>
<dbReference type="InterPro" id="IPR036594">
    <property type="entry name" value="Meth_synthase_dom"/>
</dbReference>
<dbReference type="GO" id="GO:0031419">
    <property type="term" value="F:cobalamin binding"/>
    <property type="evidence" value="ECO:0007669"/>
    <property type="project" value="InterPro"/>
</dbReference>
<dbReference type="GO" id="GO:0050667">
    <property type="term" value="P:homocysteine metabolic process"/>
    <property type="evidence" value="ECO:0007669"/>
    <property type="project" value="TreeGrafter"/>
</dbReference>
<evidence type="ECO:0000313" key="5">
    <source>
        <dbReference type="Proteomes" id="UP000190973"/>
    </source>
</evidence>
<dbReference type="SUPFAM" id="SSF52242">
    <property type="entry name" value="Cobalamin (vitamin B12)-binding domain"/>
    <property type="match status" value="1"/>
</dbReference>
<dbReference type="Gene3D" id="3.40.50.280">
    <property type="entry name" value="Cobalamin-binding domain"/>
    <property type="match status" value="1"/>
</dbReference>
<evidence type="ECO:0000313" key="4">
    <source>
        <dbReference type="EMBL" id="OOM59905.1"/>
    </source>
</evidence>
<keyword evidence="2" id="KW-0170">Cobalt</keyword>
<evidence type="ECO:0000256" key="1">
    <source>
        <dbReference type="ARBA" id="ARBA00022723"/>
    </source>
</evidence>
<organism evidence="4 5">
    <name type="scientific">Clostridium beijerinckii</name>
    <name type="common">Clostridium MP</name>
    <dbReference type="NCBI Taxonomy" id="1520"/>
    <lineage>
        <taxon>Bacteria</taxon>
        <taxon>Bacillati</taxon>
        <taxon>Bacillota</taxon>
        <taxon>Clostridia</taxon>
        <taxon>Eubacteriales</taxon>
        <taxon>Clostridiaceae</taxon>
        <taxon>Clostridium</taxon>
    </lineage>
</organism>
<dbReference type="GO" id="GO:0046653">
    <property type="term" value="P:tetrahydrofolate metabolic process"/>
    <property type="evidence" value="ECO:0007669"/>
    <property type="project" value="TreeGrafter"/>
</dbReference>
<dbReference type="InterPro" id="IPR050554">
    <property type="entry name" value="Met_Synthase/Corrinoid"/>
</dbReference>
<dbReference type="AlphaFoldDB" id="A0A1S8S3M9"/>
<sequence length="361" mass="41388">MEKINLVTMDEIIEFQEVIAEEIVELQYLRHPELREKCGKLGHLHCIQDVKYHFSFLKAAVETEDKELFLSYIRWVKVLLNSYNINSIEVSDNLRCIIDVFKEKYGMKISPLIIKYLEEAIELIPKMNLIVDKFINKNEPYSEVADKYLDLLLKSDRSGAARLIFNLVESGVDIRSIYLNIFQKTMYEIGRLWQMNKISVAQEHYCSAVTQLLMSKIYTGLFNDIKKDHVFVGACVSGELHEMGIRMVCDFLELEGWDTYYLGANTPLLGIVRTITEKNAKILGLSATMTYHVDAIKSVIKLIRNNPRCKDVKIIVGGYPFNISKNLWRIVGADGYSSNAEEACSLAENLIEESSKEDVIS</sequence>
<dbReference type="Pfam" id="PF02310">
    <property type="entry name" value="B12-binding"/>
    <property type="match status" value="1"/>
</dbReference>
<dbReference type="GO" id="GO:0005829">
    <property type="term" value="C:cytosol"/>
    <property type="evidence" value="ECO:0007669"/>
    <property type="project" value="TreeGrafter"/>
</dbReference>
<accession>A0A1S8S3M9</accession>
<evidence type="ECO:0000256" key="2">
    <source>
        <dbReference type="ARBA" id="ARBA00023285"/>
    </source>
</evidence>